<organism evidence="10 11">
    <name type="scientific">Periconia macrospinosa</name>
    <dbReference type="NCBI Taxonomy" id="97972"/>
    <lineage>
        <taxon>Eukaryota</taxon>
        <taxon>Fungi</taxon>
        <taxon>Dikarya</taxon>
        <taxon>Ascomycota</taxon>
        <taxon>Pezizomycotina</taxon>
        <taxon>Dothideomycetes</taxon>
        <taxon>Pleosporomycetidae</taxon>
        <taxon>Pleosporales</taxon>
        <taxon>Massarineae</taxon>
        <taxon>Periconiaceae</taxon>
        <taxon>Periconia</taxon>
    </lineage>
</organism>
<sequence length="480" mass="53456">MESWLKQSGASGLDDLELADFSDTGRGVRALRRFEEGEKILTIPHGVLWTVKHAYADPFLGPALLSTRPPLSVDDTLATYVLFVRSRESGYDGLGSHVAALPASYTLSIFFTEAELEVCAGTSLYTTTKQLNRQIEDDYKDLVVRLFGRHQELFPRDKFTIENYKWALCSLWSRAMDFKLPDGDSIRLLAPFADMLNHSSEVERCHSYDVLSGNLSVLAGKNYEPGDQARPSSLTLLISVFINYGPVPNNRLLRLYGFVVPGNPNDSYDLVLATHPVAPFFEQKLKLWKSAGLDSTSTVSLTLTDPLPSSVLRYLRIQRLTESDLTAIMPHQSDAAFEKISDSNEMEVLRFLIESISGLLDSFGTQLEKLEEQLAEGFYTPEENAWLAAHVSLGEQRVLRLTRKTAEDLLAMVESGSGNKRGLLSASAQCAKCKKVSAQLMRCGRCNEVMYCGRACQVAHYKEHKAICRAIASKSGFKRD</sequence>
<keyword evidence="4" id="KW-0479">Metal-binding</keyword>
<dbReference type="Pfam" id="PF09273">
    <property type="entry name" value="Rubis-subs-bind"/>
    <property type="match status" value="1"/>
</dbReference>
<evidence type="ECO:0000256" key="6">
    <source>
        <dbReference type="ARBA" id="ARBA00022833"/>
    </source>
</evidence>
<dbReference type="SUPFAM" id="SSF82199">
    <property type="entry name" value="SET domain"/>
    <property type="match status" value="1"/>
</dbReference>
<dbReference type="EMBL" id="KZ805661">
    <property type="protein sequence ID" value="PVH92648.1"/>
    <property type="molecule type" value="Genomic_DNA"/>
</dbReference>
<proteinExistence type="predicted"/>
<keyword evidence="6" id="KW-0862">Zinc</keyword>
<dbReference type="PANTHER" id="PTHR13271">
    <property type="entry name" value="UNCHARACTERIZED PUTATIVE METHYLTRANSFERASE"/>
    <property type="match status" value="1"/>
</dbReference>
<dbReference type="InterPro" id="IPR015353">
    <property type="entry name" value="Rubisco_LSMT_subst-bd"/>
</dbReference>
<dbReference type="SUPFAM" id="SSF81822">
    <property type="entry name" value="RuBisCo LSMT C-terminal, substrate-binding domain"/>
    <property type="match status" value="1"/>
</dbReference>
<dbReference type="CDD" id="cd10527">
    <property type="entry name" value="SET_LSMT"/>
    <property type="match status" value="1"/>
</dbReference>
<evidence type="ECO:0000256" key="1">
    <source>
        <dbReference type="ARBA" id="ARBA00022603"/>
    </source>
</evidence>
<name>A0A2V1D3R1_9PLEO</name>
<dbReference type="Gene3D" id="3.90.1420.10">
    <property type="entry name" value="Rubisco LSMT, substrate-binding domain"/>
    <property type="match status" value="1"/>
</dbReference>
<dbReference type="AlphaFoldDB" id="A0A2V1D3R1"/>
<gene>
    <name evidence="10" type="ORF">DM02DRAFT_543206</name>
</gene>
<evidence type="ECO:0000256" key="4">
    <source>
        <dbReference type="ARBA" id="ARBA00022723"/>
    </source>
</evidence>
<dbReference type="PROSITE" id="PS01360">
    <property type="entry name" value="ZF_MYND_1"/>
    <property type="match status" value="1"/>
</dbReference>
<keyword evidence="11" id="KW-1185">Reference proteome</keyword>
<keyword evidence="3" id="KW-0949">S-adenosyl-L-methionine</keyword>
<dbReference type="InterPro" id="IPR002893">
    <property type="entry name" value="Znf_MYND"/>
</dbReference>
<dbReference type="PROSITE" id="PS50280">
    <property type="entry name" value="SET"/>
    <property type="match status" value="1"/>
</dbReference>
<protein>
    <submittedName>
        <fullName evidence="10">RuBisCo LSMT C-terminal, substrate-binding domain-containing protein</fullName>
    </submittedName>
</protein>
<dbReference type="InterPro" id="IPR036464">
    <property type="entry name" value="Rubisco_LSMT_subst-bd_sf"/>
</dbReference>
<keyword evidence="1" id="KW-0489">Methyltransferase</keyword>
<dbReference type="OrthoDB" id="341421at2759"/>
<dbReference type="InterPro" id="IPR050600">
    <property type="entry name" value="SETD3_SETD6_MTase"/>
</dbReference>
<dbReference type="InterPro" id="IPR046341">
    <property type="entry name" value="SET_dom_sf"/>
</dbReference>
<feature type="domain" description="SET" evidence="8">
    <location>
        <begin position="14"/>
        <end position="234"/>
    </location>
</feature>
<dbReference type="GO" id="GO:0008270">
    <property type="term" value="F:zinc ion binding"/>
    <property type="evidence" value="ECO:0007669"/>
    <property type="project" value="UniProtKB-KW"/>
</dbReference>
<accession>A0A2V1D3R1</accession>
<feature type="domain" description="MYND-type" evidence="9">
    <location>
        <begin position="430"/>
        <end position="468"/>
    </location>
</feature>
<dbReference type="Proteomes" id="UP000244855">
    <property type="component" value="Unassembled WGS sequence"/>
</dbReference>
<dbReference type="STRING" id="97972.A0A2V1D3R1"/>
<dbReference type="Gene3D" id="6.10.140.2220">
    <property type="match status" value="1"/>
</dbReference>
<dbReference type="Gene3D" id="3.90.1410.10">
    <property type="entry name" value="set domain protein methyltransferase, domain 1"/>
    <property type="match status" value="1"/>
</dbReference>
<dbReference type="GO" id="GO:0005634">
    <property type="term" value="C:nucleus"/>
    <property type="evidence" value="ECO:0007669"/>
    <property type="project" value="TreeGrafter"/>
</dbReference>
<evidence type="ECO:0000256" key="5">
    <source>
        <dbReference type="ARBA" id="ARBA00022771"/>
    </source>
</evidence>
<evidence type="ECO:0000313" key="11">
    <source>
        <dbReference type="Proteomes" id="UP000244855"/>
    </source>
</evidence>
<dbReference type="GO" id="GO:0032259">
    <property type="term" value="P:methylation"/>
    <property type="evidence" value="ECO:0007669"/>
    <property type="project" value="UniProtKB-KW"/>
</dbReference>
<evidence type="ECO:0000259" key="9">
    <source>
        <dbReference type="PROSITE" id="PS50865"/>
    </source>
</evidence>
<dbReference type="GO" id="GO:0016279">
    <property type="term" value="F:protein-lysine N-methyltransferase activity"/>
    <property type="evidence" value="ECO:0007669"/>
    <property type="project" value="TreeGrafter"/>
</dbReference>
<dbReference type="SUPFAM" id="SSF144232">
    <property type="entry name" value="HIT/MYND zinc finger-like"/>
    <property type="match status" value="1"/>
</dbReference>
<evidence type="ECO:0000256" key="7">
    <source>
        <dbReference type="PROSITE-ProRule" id="PRU00134"/>
    </source>
</evidence>
<dbReference type="PROSITE" id="PS50865">
    <property type="entry name" value="ZF_MYND_2"/>
    <property type="match status" value="1"/>
</dbReference>
<evidence type="ECO:0000259" key="8">
    <source>
        <dbReference type="PROSITE" id="PS50280"/>
    </source>
</evidence>
<dbReference type="Pfam" id="PF01753">
    <property type="entry name" value="zf-MYND"/>
    <property type="match status" value="1"/>
</dbReference>
<dbReference type="InterPro" id="IPR001214">
    <property type="entry name" value="SET_dom"/>
</dbReference>
<evidence type="ECO:0000313" key="10">
    <source>
        <dbReference type="EMBL" id="PVH92648.1"/>
    </source>
</evidence>
<keyword evidence="2" id="KW-0808">Transferase</keyword>
<keyword evidence="5 7" id="KW-0863">Zinc-finger</keyword>
<evidence type="ECO:0000256" key="3">
    <source>
        <dbReference type="ARBA" id="ARBA00022691"/>
    </source>
</evidence>
<dbReference type="PANTHER" id="PTHR13271:SF34">
    <property type="entry name" value="N-LYSINE METHYLTRANSFERASE SETD6"/>
    <property type="match status" value="1"/>
</dbReference>
<evidence type="ECO:0000256" key="2">
    <source>
        <dbReference type="ARBA" id="ARBA00022679"/>
    </source>
</evidence>
<reference evidence="10 11" key="1">
    <citation type="journal article" date="2018" name="Sci. Rep.">
        <title>Comparative genomics provides insights into the lifestyle and reveals functional heterogeneity of dark septate endophytic fungi.</title>
        <authorList>
            <person name="Knapp D.G."/>
            <person name="Nemeth J.B."/>
            <person name="Barry K."/>
            <person name="Hainaut M."/>
            <person name="Henrissat B."/>
            <person name="Johnson J."/>
            <person name="Kuo A."/>
            <person name="Lim J.H.P."/>
            <person name="Lipzen A."/>
            <person name="Nolan M."/>
            <person name="Ohm R.A."/>
            <person name="Tamas L."/>
            <person name="Grigoriev I.V."/>
            <person name="Spatafora J.W."/>
            <person name="Nagy L.G."/>
            <person name="Kovacs G.M."/>
        </authorList>
    </citation>
    <scope>NUCLEOTIDE SEQUENCE [LARGE SCALE GENOMIC DNA]</scope>
    <source>
        <strain evidence="10 11">DSE2036</strain>
    </source>
</reference>